<feature type="transmembrane region" description="Helical" evidence="5">
    <location>
        <begin position="303"/>
        <end position="325"/>
    </location>
</feature>
<dbReference type="Pfam" id="PF07690">
    <property type="entry name" value="MFS_1"/>
    <property type="match status" value="2"/>
</dbReference>
<organism evidence="7 8">
    <name type="scientific">Chitinophaga skermanii</name>
    <dbReference type="NCBI Taxonomy" id="331697"/>
    <lineage>
        <taxon>Bacteria</taxon>
        <taxon>Pseudomonadati</taxon>
        <taxon>Bacteroidota</taxon>
        <taxon>Chitinophagia</taxon>
        <taxon>Chitinophagales</taxon>
        <taxon>Chitinophagaceae</taxon>
        <taxon>Chitinophaga</taxon>
    </lineage>
</organism>
<keyword evidence="3 5" id="KW-1133">Transmembrane helix</keyword>
<reference evidence="7 8" key="1">
    <citation type="submission" date="2018-06" db="EMBL/GenBank/DDBJ databases">
        <title>Genomic Encyclopedia of Archaeal and Bacterial Type Strains, Phase II (KMG-II): from individual species to whole genera.</title>
        <authorList>
            <person name="Goeker M."/>
        </authorList>
    </citation>
    <scope>NUCLEOTIDE SEQUENCE [LARGE SCALE GENOMIC DNA]</scope>
    <source>
        <strain evidence="7 8">DSM 23857</strain>
    </source>
</reference>
<dbReference type="RefSeq" id="WP_111599390.1">
    <property type="nucleotide sequence ID" value="NZ_QLLL01000008.1"/>
</dbReference>
<evidence type="ECO:0000256" key="5">
    <source>
        <dbReference type="SAM" id="Phobius"/>
    </source>
</evidence>
<evidence type="ECO:0000313" key="7">
    <source>
        <dbReference type="EMBL" id="RAJ00263.1"/>
    </source>
</evidence>
<sequence length="472" mass="51900">MKIIHRKWISLIVLLMAHLLTIIDIFIVNVAIPAIQQGLGAKHSSVQLVVAMYMVGFASFLISGGKLGDYFGRKQLFITGLGLFMFTSIGCGLAISPSMLISMRFFQGAAAAMLSPQVLSFIQVLFPEHQERTYALGWFGITIGIGTMLGQYLGGYFVELDMITQPWRLIFLVNVPVCVLAILMAKHFLPRSKDDKALELDYKGAMMLSALLVLIFIVLTMSEDFPILISILTGMAAFLLAIYFYFHLQNRKDKSILNPQLFNYKSFNTAIIAVALFMMMLDAYFFILSIFLQEGLHFSPSQASLLVVCQGAGFIIASFMSARWVLRFGKSVLILGTFLIMSSLLLQLMGIFTQPSSINLHTLLFVHGFGVALVLPSFANIALKNLPAHLVGNASGVYSTAQQLFGAMGIALTGGVFYYIVGKPGNIASFKLAFTVGTAINILCLIGVLILLCRLPRTILPTRKKLKEKILG</sequence>
<dbReference type="SUPFAM" id="SSF103473">
    <property type="entry name" value="MFS general substrate transporter"/>
    <property type="match status" value="1"/>
</dbReference>
<feature type="transmembrane region" description="Helical" evidence="5">
    <location>
        <begin position="433"/>
        <end position="455"/>
    </location>
</feature>
<name>A0A327QAM0_9BACT</name>
<feature type="transmembrane region" description="Helical" evidence="5">
    <location>
        <begin position="227"/>
        <end position="246"/>
    </location>
</feature>
<dbReference type="InterPro" id="IPR036259">
    <property type="entry name" value="MFS_trans_sf"/>
</dbReference>
<feature type="transmembrane region" description="Helical" evidence="5">
    <location>
        <begin position="44"/>
        <end position="64"/>
    </location>
</feature>
<feature type="transmembrane region" description="Helical" evidence="5">
    <location>
        <begin position="133"/>
        <end position="154"/>
    </location>
</feature>
<keyword evidence="8" id="KW-1185">Reference proteome</keyword>
<comment type="subcellular location">
    <subcellularLocation>
        <location evidence="1">Membrane</location>
        <topology evidence="1">Multi-pass membrane protein</topology>
    </subcellularLocation>
</comment>
<gene>
    <name evidence="7" type="ORF">LX64_03965</name>
</gene>
<dbReference type="AlphaFoldDB" id="A0A327QAM0"/>
<evidence type="ECO:0000259" key="6">
    <source>
        <dbReference type="PROSITE" id="PS50850"/>
    </source>
</evidence>
<feature type="transmembrane region" description="Helical" evidence="5">
    <location>
        <begin position="404"/>
        <end position="421"/>
    </location>
</feature>
<feature type="transmembrane region" description="Helical" evidence="5">
    <location>
        <begin position="12"/>
        <end position="32"/>
    </location>
</feature>
<keyword evidence="2 5" id="KW-0812">Transmembrane</keyword>
<evidence type="ECO:0000256" key="3">
    <source>
        <dbReference type="ARBA" id="ARBA00022989"/>
    </source>
</evidence>
<proteinExistence type="predicted"/>
<keyword evidence="4 5" id="KW-0472">Membrane</keyword>
<dbReference type="GO" id="GO:0022857">
    <property type="term" value="F:transmembrane transporter activity"/>
    <property type="evidence" value="ECO:0007669"/>
    <property type="project" value="InterPro"/>
</dbReference>
<evidence type="ECO:0000256" key="1">
    <source>
        <dbReference type="ARBA" id="ARBA00004141"/>
    </source>
</evidence>
<evidence type="ECO:0000313" key="8">
    <source>
        <dbReference type="Proteomes" id="UP000249547"/>
    </source>
</evidence>
<feature type="transmembrane region" description="Helical" evidence="5">
    <location>
        <begin position="267"/>
        <end position="291"/>
    </location>
</feature>
<feature type="transmembrane region" description="Helical" evidence="5">
    <location>
        <begin position="364"/>
        <end position="383"/>
    </location>
</feature>
<evidence type="ECO:0000256" key="2">
    <source>
        <dbReference type="ARBA" id="ARBA00022692"/>
    </source>
</evidence>
<evidence type="ECO:0000256" key="4">
    <source>
        <dbReference type="ARBA" id="ARBA00023136"/>
    </source>
</evidence>
<dbReference type="Gene3D" id="1.20.1250.20">
    <property type="entry name" value="MFS general substrate transporter like domains"/>
    <property type="match status" value="1"/>
</dbReference>
<dbReference type="OrthoDB" id="783189at2"/>
<dbReference type="PANTHER" id="PTHR42718:SF39">
    <property type="entry name" value="ACTINORHODIN TRANSPORTER-RELATED"/>
    <property type="match status" value="1"/>
</dbReference>
<feature type="transmembrane region" description="Helical" evidence="5">
    <location>
        <begin position="332"/>
        <end position="352"/>
    </location>
</feature>
<dbReference type="InterPro" id="IPR011701">
    <property type="entry name" value="MFS"/>
</dbReference>
<dbReference type="PROSITE" id="PS50850">
    <property type="entry name" value="MFS"/>
    <property type="match status" value="1"/>
</dbReference>
<dbReference type="EMBL" id="QLLL01000008">
    <property type="protein sequence ID" value="RAJ00263.1"/>
    <property type="molecule type" value="Genomic_DNA"/>
</dbReference>
<feature type="transmembrane region" description="Helical" evidence="5">
    <location>
        <begin position="166"/>
        <end position="185"/>
    </location>
</feature>
<feature type="domain" description="Major facilitator superfamily (MFS) profile" evidence="6">
    <location>
        <begin position="10"/>
        <end position="459"/>
    </location>
</feature>
<dbReference type="Gene3D" id="1.20.1720.10">
    <property type="entry name" value="Multidrug resistance protein D"/>
    <property type="match status" value="1"/>
</dbReference>
<dbReference type="PANTHER" id="PTHR42718">
    <property type="entry name" value="MAJOR FACILITATOR SUPERFAMILY MULTIDRUG TRANSPORTER MFSC"/>
    <property type="match status" value="1"/>
</dbReference>
<feature type="transmembrane region" description="Helical" evidence="5">
    <location>
        <begin position="105"/>
        <end position="126"/>
    </location>
</feature>
<dbReference type="GO" id="GO:0016020">
    <property type="term" value="C:membrane"/>
    <property type="evidence" value="ECO:0007669"/>
    <property type="project" value="UniProtKB-SubCell"/>
</dbReference>
<feature type="transmembrane region" description="Helical" evidence="5">
    <location>
        <begin position="76"/>
        <end position="99"/>
    </location>
</feature>
<dbReference type="CDD" id="cd17321">
    <property type="entry name" value="MFS_MMR_MDR_like"/>
    <property type="match status" value="1"/>
</dbReference>
<dbReference type="InterPro" id="IPR020846">
    <property type="entry name" value="MFS_dom"/>
</dbReference>
<dbReference type="Proteomes" id="UP000249547">
    <property type="component" value="Unassembled WGS sequence"/>
</dbReference>
<comment type="caution">
    <text evidence="7">The sequence shown here is derived from an EMBL/GenBank/DDBJ whole genome shotgun (WGS) entry which is preliminary data.</text>
</comment>
<accession>A0A327QAM0</accession>
<feature type="transmembrane region" description="Helical" evidence="5">
    <location>
        <begin position="205"/>
        <end position="221"/>
    </location>
</feature>
<protein>
    <submittedName>
        <fullName evidence="7">EmrB/QacA subfamily drug resistance transporter</fullName>
    </submittedName>
</protein>